<comment type="caution">
    <text evidence="2">The sequence shown here is derived from an EMBL/GenBank/DDBJ whole genome shotgun (WGS) entry which is preliminary data.</text>
</comment>
<name>A0A251XM11_CLAMM</name>
<evidence type="ECO:0000256" key="1">
    <source>
        <dbReference type="SAM" id="MobiDB-lite"/>
    </source>
</evidence>
<dbReference type="AlphaFoldDB" id="A0A251XM11"/>
<feature type="region of interest" description="Disordered" evidence="1">
    <location>
        <begin position="13"/>
        <end position="33"/>
    </location>
</feature>
<gene>
    <name evidence="2" type="ORF">CMMCAS07_06145</name>
</gene>
<evidence type="ECO:0000313" key="2">
    <source>
        <dbReference type="EMBL" id="OUE04507.1"/>
    </source>
</evidence>
<protein>
    <submittedName>
        <fullName evidence="2">Uncharacterized protein</fullName>
    </submittedName>
</protein>
<organism evidence="2 3">
    <name type="scientific">Clavibacter michiganensis subsp. michiganensis</name>
    <dbReference type="NCBI Taxonomy" id="33013"/>
    <lineage>
        <taxon>Bacteria</taxon>
        <taxon>Bacillati</taxon>
        <taxon>Actinomycetota</taxon>
        <taxon>Actinomycetes</taxon>
        <taxon>Micrococcales</taxon>
        <taxon>Microbacteriaceae</taxon>
        <taxon>Clavibacter</taxon>
    </lineage>
</organism>
<accession>A0A251XM11</accession>
<proteinExistence type="predicted"/>
<reference evidence="2 3" key="1">
    <citation type="submission" date="2016-08" db="EMBL/GenBank/DDBJ databases">
        <title>Genome sequence of Clavibacter michiganensis subsp. michiganensis strain CASJ007.</title>
        <authorList>
            <person name="Thapa S.P."/>
            <person name="Coaker G."/>
        </authorList>
    </citation>
    <scope>NUCLEOTIDE SEQUENCE [LARGE SCALE GENOMIC DNA]</scope>
    <source>
        <strain evidence="2">CASJ007</strain>
    </source>
</reference>
<dbReference type="EMBL" id="MDHH01000001">
    <property type="protein sequence ID" value="OUE04507.1"/>
    <property type="molecule type" value="Genomic_DNA"/>
</dbReference>
<keyword evidence="3" id="KW-1185">Reference proteome</keyword>
<sequence length="80" mass="9128">MLFVEGEEMWELTLTTSDGEDHKGEPFPASGTEGFSKLQQVLFRIEAMGYRATRTPYSKVHERRYSLDVAPSEPSRVIHP</sequence>
<evidence type="ECO:0000313" key="3">
    <source>
        <dbReference type="Proteomes" id="UP000195062"/>
    </source>
</evidence>
<dbReference type="Proteomes" id="UP000195062">
    <property type="component" value="Unassembled WGS sequence"/>
</dbReference>